<protein>
    <submittedName>
        <fullName evidence="2">Uncharacterized protein</fullName>
    </submittedName>
</protein>
<keyword evidence="1" id="KW-0472">Membrane</keyword>
<dbReference type="AlphaFoldDB" id="A0AAD0XIR1"/>
<proteinExistence type="predicted"/>
<reference evidence="2 3" key="1">
    <citation type="submission" date="2017-11" db="EMBL/GenBank/DDBJ databases">
        <title>Complete genome sequence of Herbaspirillum rubrisubalbicans DSM 11543.</title>
        <authorList>
            <person name="Chen M."/>
            <person name="An Q."/>
        </authorList>
    </citation>
    <scope>NUCLEOTIDE SEQUENCE [LARGE SCALE GENOMIC DNA]</scope>
    <source>
        <strain evidence="2 3">DSM 11543</strain>
    </source>
</reference>
<keyword evidence="1" id="KW-1133">Transmembrane helix</keyword>
<name>A0AAD0XIR1_9BURK</name>
<gene>
    <name evidence="2" type="ORF">RC54_19110</name>
</gene>
<keyword evidence="1" id="KW-0812">Transmembrane</keyword>
<dbReference type="Proteomes" id="UP000269199">
    <property type="component" value="Chromosome"/>
</dbReference>
<sequence length="115" mass="12777">MSDAISIANTYIVFTTIIFVAITVFLAVAGLWFTQQFATSKETQIHHLILDIQAKLKENKDDFGVKMVNAAFENPDVSRHIQTKLEEKLNQLTTVTTQHADASGKDLDNLAGNIK</sequence>
<evidence type="ECO:0000256" key="1">
    <source>
        <dbReference type="SAM" id="Phobius"/>
    </source>
</evidence>
<accession>A0AAD0XIR1</accession>
<dbReference type="EMBL" id="CP024996">
    <property type="protein sequence ID" value="AYR25793.1"/>
    <property type="molecule type" value="Genomic_DNA"/>
</dbReference>
<evidence type="ECO:0000313" key="2">
    <source>
        <dbReference type="EMBL" id="AYR25793.1"/>
    </source>
</evidence>
<organism evidence="2 3">
    <name type="scientific">Herbaspirillum rubrisubalbicans</name>
    <dbReference type="NCBI Taxonomy" id="80842"/>
    <lineage>
        <taxon>Bacteria</taxon>
        <taxon>Pseudomonadati</taxon>
        <taxon>Pseudomonadota</taxon>
        <taxon>Betaproteobacteria</taxon>
        <taxon>Burkholderiales</taxon>
        <taxon>Oxalobacteraceae</taxon>
        <taxon>Herbaspirillum</taxon>
    </lineage>
</organism>
<feature type="transmembrane region" description="Helical" evidence="1">
    <location>
        <begin position="12"/>
        <end position="33"/>
    </location>
</feature>
<evidence type="ECO:0000313" key="3">
    <source>
        <dbReference type="Proteomes" id="UP000269199"/>
    </source>
</evidence>